<evidence type="ECO:0000259" key="1">
    <source>
        <dbReference type="PROSITE" id="PS50271"/>
    </source>
</evidence>
<dbReference type="Pfam" id="PF02148">
    <property type="entry name" value="zf-UBP"/>
    <property type="match status" value="1"/>
</dbReference>
<dbReference type="AlphaFoldDB" id="A0A385D8V5"/>
<evidence type="ECO:0000313" key="2">
    <source>
        <dbReference type="EMBL" id="AXQ54823.1"/>
    </source>
</evidence>
<dbReference type="InterPro" id="IPR013083">
    <property type="entry name" value="Znf_RING/FYVE/PHD"/>
</dbReference>
<dbReference type="Gene3D" id="3.30.40.10">
    <property type="entry name" value="Zinc/RING finger domain, C3HC4 (zinc finger)"/>
    <property type="match status" value="1"/>
</dbReference>
<dbReference type="PROSITE" id="PS50271">
    <property type="entry name" value="ZF_UBP"/>
    <property type="match status" value="1"/>
</dbReference>
<name>A0A385D8V5_9ACTN</name>
<dbReference type="RefSeq" id="WP_101278351.1">
    <property type="nucleotide sequence ID" value="NZ_CP031742.1"/>
</dbReference>
<dbReference type="GeneID" id="300114437"/>
<accession>A0A385D8V5</accession>
<organism evidence="2 3">
    <name type="scientific">Streptomyces koyangensis</name>
    <dbReference type="NCBI Taxonomy" id="188770"/>
    <lineage>
        <taxon>Bacteria</taxon>
        <taxon>Bacillati</taxon>
        <taxon>Actinomycetota</taxon>
        <taxon>Actinomycetes</taxon>
        <taxon>Kitasatosporales</taxon>
        <taxon>Streptomycetaceae</taxon>
        <taxon>Streptomyces</taxon>
        <taxon>Streptomyces aurantiacus group</taxon>
    </lineage>
</organism>
<evidence type="ECO:0000313" key="3">
    <source>
        <dbReference type="Proteomes" id="UP000259636"/>
    </source>
</evidence>
<dbReference type="InterPro" id="IPR001607">
    <property type="entry name" value="Znf_UBP"/>
</dbReference>
<feature type="domain" description="UBP-type" evidence="1">
    <location>
        <begin position="2"/>
        <end position="86"/>
    </location>
</feature>
<reference evidence="2 3" key="1">
    <citation type="submission" date="2018-08" db="EMBL/GenBank/DDBJ databases">
        <authorList>
            <person name="Ferrada E.E."/>
            <person name="Latorre B.A."/>
        </authorList>
    </citation>
    <scope>NUCLEOTIDE SEQUENCE [LARGE SCALE GENOMIC DNA]</scope>
    <source>
        <strain evidence="2 3">VK-A60T</strain>
    </source>
</reference>
<dbReference type="SUPFAM" id="SSF57850">
    <property type="entry name" value="RING/U-box"/>
    <property type="match status" value="1"/>
</dbReference>
<sequence length="86" mass="9371">MNKCAHVAELPHPEPAPSADTCLECLAVGSNPVQLRKCLYCGHVACCDSSPHRHATAHFRESGHPVMRSAEPGESWRWCYADGSIV</sequence>
<protein>
    <recommendedName>
        <fullName evidence="1">UBP-type domain-containing protein</fullName>
    </recommendedName>
</protein>
<proteinExistence type="predicted"/>
<dbReference type="KEGG" id="sky:D0C37_09545"/>
<dbReference type="Proteomes" id="UP000259636">
    <property type="component" value="Chromosome"/>
</dbReference>
<gene>
    <name evidence="2" type="ORF">D0C37_09545</name>
</gene>
<dbReference type="GO" id="GO:0008270">
    <property type="term" value="F:zinc ion binding"/>
    <property type="evidence" value="ECO:0007669"/>
    <property type="project" value="InterPro"/>
</dbReference>
<dbReference type="EMBL" id="CP031742">
    <property type="protein sequence ID" value="AXQ54823.1"/>
    <property type="molecule type" value="Genomic_DNA"/>
</dbReference>